<dbReference type="InterPro" id="IPR016123">
    <property type="entry name" value="Mog1/PsbP_a/b/a-sand"/>
</dbReference>
<dbReference type="PANTHER" id="PTHR31407">
    <property type="match status" value="1"/>
</dbReference>
<keyword evidence="4" id="KW-1185">Reference proteome</keyword>
<dbReference type="EMBL" id="JALJOS010000028">
    <property type="protein sequence ID" value="KAK9824719.1"/>
    <property type="molecule type" value="Genomic_DNA"/>
</dbReference>
<dbReference type="Proteomes" id="UP001438707">
    <property type="component" value="Unassembled WGS sequence"/>
</dbReference>
<feature type="region of interest" description="Disordered" evidence="1">
    <location>
        <begin position="14"/>
        <end position="60"/>
    </location>
</feature>
<dbReference type="Gene3D" id="3.40.1000.10">
    <property type="entry name" value="Mog1/PsbP, alpha/beta/alpha sandwich"/>
    <property type="match status" value="1"/>
</dbReference>
<comment type="caution">
    <text evidence="3">The sequence shown here is derived from an EMBL/GenBank/DDBJ whole genome shotgun (WGS) entry which is preliminary data.</text>
</comment>
<gene>
    <name evidence="3" type="ORF">WJX74_000959</name>
</gene>
<dbReference type="SUPFAM" id="SSF55724">
    <property type="entry name" value="Mog1p/PsbP-like"/>
    <property type="match status" value="1"/>
</dbReference>
<protein>
    <recommendedName>
        <fullName evidence="2">PsbP C-terminal domain-containing protein</fullName>
    </recommendedName>
</protein>
<evidence type="ECO:0000259" key="2">
    <source>
        <dbReference type="Pfam" id="PF01789"/>
    </source>
</evidence>
<dbReference type="GO" id="GO:0015979">
    <property type="term" value="P:photosynthesis"/>
    <property type="evidence" value="ECO:0007669"/>
    <property type="project" value="InterPro"/>
</dbReference>
<dbReference type="PANTHER" id="PTHR31407:SF16">
    <property type="entry name" value="PSBP DOMAIN-CONTAINING PROTEIN 7, CHLOROPLASTIC"/>
    <property type="match status" value="1"/>
</dbReference>
<dbReference type="GO" id="GO:0009654">
    <property type="term" value="C:photosystem II oxygen evolving complex"/>
    <property type="evidence" value="ECO:0007669"/>
    <property type="project" value="InterPro"/>
</dbReference>
<dbReference type="AlphaFoldDB" id="A0AAW1QTC4"/>
<reference evidence="3 4" key="1">
    <citation type="journal article" date="2024" name="Nat. Commun.">
        <title>Phylogenomics reveals the evolutionary origins of lichenization in chlorophyte algae.</title>
        <authorList>
            <person name="Puginier C."/>
            <person name="Libourel C."/>
            <person name="Otte J."/>
            <person name="Skaloud P."/>
            <person name="Haon M."/>
            <person name="Grisel S."/>
            <person name="Petersen M."/>
            <person name="Berrin J.G."/>
            <person name="Delaux P.M."/>
            <person name="Dal Grande F."/>
            <person name="Keller J."/>
        </authorList>
    </citation>
    <scope>NUCLEOTIDE SEQUENCE [LARGE SCALE GENOMIC DNA]</scope>
    <source>
        <strain evidence="3 4">SAG 2145</strain>
    </source>
</reference>
<evidence type="ECO:0000313" key="3">
    <source>
        <dbReference type="EMBL" id="KAK9824719.1"/>
    </source>
</evidence>
<organism evidence="3 4">
    <name type="scientific">Apatococcus lobatus</name>
    <dbReference type="NCBI Taxonomy" id="904363"/>
    <lineage>
        <taxon>Eukaryota</taxon>
        <taxon>Viridiplantae</taxon>
        <taxon>Chlorophyta</taxon>
        <taxon>core chlorophytes</taxon>
        <taxon>Trebouxiophyceae</taxon>
        <taxon>Chlorellales</taxon>
        <taxon>Chlorellaceae</taxon>
        <taxon>Apatococcus</taxon>
    </lineage>
</organism>
<name>A0AAW1QTC4_9CHLO</name>
<dbReference type="NCBIfam" id="NF040946">
    <property type="entry name" value="PSII_PsbP"/>
    <property type="match status" value="1"/>
</dbReference>
<dbReference type="GO" id="GO:0005509">
    <property type="term" value="F:calcium ion binding"/>
    <property type="evidence" value="ECO:0007669"/>
    <property type="project" value="InterPro"/>
</dbReference>
<dbReference type="Pfam" id="PF01789">
    <property type="entry name" value="PsbP"/>
    <property type="match status" value="1"/>
</dbReference>
<evidence type="ECO:0000256" key="1">
    <source>
        <dbReference type="SAM" id="MobiDB-lite"/>
    </source>
</evidence>
<evidence type="ECO:0000313" key="4">
    <source>
        <dbReference type="Proteomes" id="UP001438707"/>
    </source>
</evidence>
<dbReference type="InterPro" id="IPR002683">
    <property type="entry name" value="PsbP_C"/>
</dbReference>
<proteinExistence type="predicted"/>
<sequence>MLHCSCPPCSTAQWGLRQPRCSGQSSKPHTRRIPCASDNKQRGSEAPSQQAGAGEKKEPQLRITDPVQTIAWGGRQPSGRRALLSALTGTSIVLISNLGGTTSALLGIGGGDTARRAHLDTLYPIRGYKRCLDSQNGYEFLYPSKWLADQRLLRRYAARVEQQSGLDLPSPVRRPQKRVAEPTAAFGPAGSTGEENLSVVVAPIAPGFELQSLGSAEQAAARFLSTVISRNSQLETNLIHSSSRQDGRGTLYYTLEYTVKGPAFFRHNLSVYAARRNLLYTLNGQAAEERWQDQKLVRQFQQAAASFNIL</sequence>
<accession>A0AAW1QTC4</accession>
<feature type="domain" description="PsbP C-terminal" evidence="2">
    <location>
        <begin position="127"/>
        <end position="309"/>
    </location>
</feature>
<dbReference type="GO" id="GO:0019898">
    <property type="term" value="C:extrinsic component of membrane"/>
    <property type="evidence" value="ECO:0007669"/>
    <property type="project" value="InterPro"/>
</dbReference>